<dbReference type="InParanoid" id="A0A0C3FED8"/>
<reference evidence="3" key="2">
    <citation type="submission" date="2015-01" db="EMBL/GenBank/DDBJ databases">
        <title>Evolutionary Origins and Diversification of the Mycorrhizal Mutualists.</title>
        <authorList>
            <consortium name="DOE Joint Genome Institute"/>
            <consortium name="Mycorrhizal Genomics Consortium"/>
            <person name="Kohler A."/>
            <person name="Kuo A."/>
            <person name="Nagy L.G."/>
            <person name="Floudas D."/>
            <person name="Copeland A."/>
            <person name="Barry K.W."/>
            <person name="Cichocki N."/>
            <person name="Veneault-Fourrey C."/>
            <person name="LaButti K."/>
            <person name="Lindquist E.A."/>
            <person name="Lipzen A."/>
            <person name="Lundell T."/>
            <person name="Morin E."/>
            <person name="Murat C."/>
            <person name="Riley R."/>
            <person name="Ohm R."/>
            <person name="Sun H."/>
            <person name="Tunlid A."/>
            <person name="Henrissat B."/>
            <person name="Grigoriev I.V."/>
            <person name="Hibbett D.S."/>
            <person name="Martin F."/>
        </authorList>
    </citation>
    <scope>NUCLEOTIDE SEQUENCE [LARGE SCALE GENOMIC DNA]</scope>
    <source>
        <strain evidence="3">F 1598</strain>
    </source>
</reference>
<dbReference type="HOGENOM" id="CLU_2705723_0_0_1"/>
<name>A0A0C3FED8_PILCF</name>
<gene>
    <name evidence="2" type="ORF">PILCRDRAFT_595538</name>
</gene>
<evidence type="ECO:0000313" key="2">
    <source>
        <dbReference type="EMBL" id="KIM78324.1"/>
    </source>
</evidence>
<evidence type="ECO:0000256" key="1">
    <source>
        <dbReference type="SAM" id="Phobius"/>
    </source>
</evidence>
<accession>A0A0C3FED8</accession>
<organism evidence="2 3">
    <name type="scientific">Piloderma croceum (strain F 1598)</name>
    <dbReference type="NCBI Taxonomy" id="765440"/>
    <lineage>
        <taxon>Eukaryota</taxon>
        <taxon>Fungi</taxon>
        <taxon>Dikarya</taxon>
        <taxon>Basidiomycota</taxon>
        <taxon>Agaricomycotina</taxon>
        <taxon>Agaricomycetes</taxon>
        <taxon>Agaricomycetidae</taxon>
        <taxon>Atheliales</taxon>
        <taxon>Atheliaceae</taxon>
        <taxon>Piloderma</taxon>
    </lineage>
</organism>
<sequence>MYNPPDVRWDVLIDIMSQYYLHIHRIFGLAVFLSLCGVRRLDASLCTVSDLPSMLQDLNRHKLAQIGQHFVNV</sequence>
<dbReference type="AlphaFoldDB" id="A0A0C3FED8"/>
<dbReference type="EMBL" id="KN833017">
    <property type="protein sequence ID" value="KIM78324.1"/>
    <property type="molecule type" value="Genomic_DNA"/>
</dbReference>
<keyword evidence="3" id="KW-1185">Reference proteome</keyword>
<proteinExistence type="predicted"/>
<feature type="transmembrane region" description="Helical" evidence="1">
    <location>
        <begin position="20"/>
        <end position="38"/>
    </location>
</feature>
<keyword evidence="1" id="KW-0472">Membrane</keyword>
<evidence type="ECO:0000313" key="3">
    <source>
        <dbReference type="Proteomes" id="UP000054166"/>
    </source>
</evidence>
<protein>
    <submittedName>
        <fullName evidence="2">Uncharacterized protein</fullName>
    </submittedName>
</protein>
<reference evidence="2 3" key="1">
    <citation type="submission" date="2014-04" db="EMBL/GenBank/DDBJ databases">
        <authorList>
            <consortium name="DOE Joint Genome Institute"/>
            <person name="Kuo A."/>
            <person name="Tarkka M."/>
            <person name="Buscot F."/>
            <person name="Kohler A."/>
            <person name="Nagy L.G."/>
            <person name="Floudas D."/>
            <person name="Copeland A."/>
            <person name="Barry K.W."/>
            <person name="Cichocki N."/>
            <person name="Veneault-Fourrey C."/>
            <person name="LaButti K."/>
            <person name="Lindquist E.A."/>
            <person name="Lipzen A."/>
            <person name="Lundell T."/>
            <person name="Morin E."/>
            <person name="Murat C."/>
            <person name="Sun H."/>
            <person name="Tunlid A."/>
            <person name="Henrissat B."/>
            <person name="Grigoriev I.V."/>
            <person name="Hibbett D.S."/>
            <person name="Martin F."/>
            <person name="Nordberg H.P."/>
            <person name="Cantor M.N."/>
            <person name="Hua S.X."/>
        </authorList>
    </citation>
    <scope>NUCLEOTIDE SEQUENCE [LARGE SCALE GENOMIC DNA]</scope>
    <source>
        <strain evidence="2 3">F 1598</strain>
    </source>
</reference>
<keyword evidence="1" id="KW-0812">Transmembrane</keyword>
<keyword evidence="1" id="KW-1133">Transmembrane helix</keyword>
<dbReference type="Proteomes" id="UP000054166">
    <property type="component" value="Unassembled WGS sequence"/>
</dbReference>